<evidence type="ECO:0000313" key="2">
    <source>
        <dbReference type="Proteomes" id="UP001159363"/>
    </source>
</evidence>
<reference evidence="1 2" key="1">
    <citation type="submission" date="2023-02" db="EMBL/GenBank/DDBJ databases">
        <title>LHISI_Scaffold_Assembly.</title>
        <authorList>
            <person name="Stuart O.P."/>
            <person name="Cleave R."/>
            <person name="Magrath M.J.L."/>
            <person name="Mikheyev A.S."/>
        </authorList>
    </citation>
    <scope>NUCLEOTIDE SEQUENCE [LARGE SCALE GENOMIC DNA]</scope>
    <source>
        <strain evidence="1">Daus_M_001</strain>
        <tissue evidence="1">Leg muscle</tissue>
    </source>
</reference>
<protein>
    <submittedName>
        <fullName evidence="1">Uncharacterized protein</fullName>
    </submittedName>
</protein>
<comment type="caution">
    <text evidence="1">The sequence shown here is derived from an EMBL/GenBank/DDBJ whole genome shotgun (WGS) entry which is preliminary data.</text>
</comment>
<keyword evidence="2" id="KW-1185">Reference proteome</keyword>
<gene>
    <name evidence="1" type="ORF">PR048_028815</name>
</gene>
<dbReference type="Proteomes" id="UP001159363">
    <property type="component" value="Chromosome 12"/>
</dbReference>
<proteinExistence type="predicted"/>
<organism evidence="1 2">
    <name type="scientific">Dryococelus australis</name>
    <dbReference type="NCBI Taxonomy" id="614101"/>
    <lineage>
        <taxon>Eukaryota</taxon>
        <taxon>Metazoa</taxon>
        <taxon>Ecdysozoa</taxon>
        <taxon>Arthropoda</taxon>
        <taxon>Hexapoda</taxon>
        <taxon>Insecta</taxon>
        <taxon>Pterygota</taxon>
        <taxon>Neoptera</taxon>
        <taxon>Polyneoptera</taxon>
        <taxon>Phasmatodea</taxon>
        <taxon>Verophasmatodea</taxon>
        <taxon>Anareolatae</taxon>
        <taxon>Phasmatidae</taxon>
        <taxon>Eurycanthinae</taxon>
        <taxon>Dryococelus</taxon>
    </lineage>
</organism>
<dbReference type="EMBL" id="JARBHB010000013">
    <property type="protein sequence ID" value="KAJ8869806.1"/>
    <property type="molecule type" value="Genomic_DNA"/>
</dbReference>
<evidence type="ECO:0000313" key="1">
    <source>
        <dbReference type="EMBL" id="KAJ8869806.1"/>
    </source>
</evidence>
<accession>A0ABQ9GFE8</accession>
<name>A0ABQ9GFE8_9NEOP</name>
<sequence>MQYENLAANDNKTQFCERNDYEEDTKLQDLQGSIKNIERNMDLLTKKNDISKAISFCSDILMRLWKDSKDWSHEL</sequence>